<reference evidence="1 2" key="1">
    <citation type="submission" date="2014-02" db="EMBL/GenBank/DDBJ databases">
        <title>The small core and large imbalanced accessory genome model reveals a collaborative survival strategy of Sorangium cellulosum strains in nature.</title>
        <authorList>
            <person name="Han K."/>
            <person name="Peng R."/>
            <person name="Blom J."/>
            <person name="Li Y.-Z."/>
        </authorList>
    </citation>
    <scope>NUCLEOTIDE SEQUENCE [LARGE SCALE GENOMIC DNA]</scope>
    <source>
        <strain evidence="1 2">So0157-25</strain>
    </source>
</reference>
<sequence>MNKPSSLPLFLSLLLAAAGCGNTEPVETETPAPAQEALRGSRYCEILLGDADLGAGSVTIDVYNTQGLNECPEAAWVAVDEVKVKAETMADVVILNGPRHWMIDSFEGSKLLDPEVRKLGGIEMRKTGTLALALAFTGAAGKAKPYETRTVRRDTTWGYDAGKPVYELVDPEGAVYDMQSYSVQEVQQDEASLAKLGETLTLPAGWTFRTRVLDEKIEVKAVDGLAVVVQDDLGNTYQRSQQ</sequence>
<dbReference type="AlphaFoldDB" id="A0A150NY68"/>
<dbReference type="EMBL" id="JELY01003724">
    <property type="protein sequence ID" value="KYF46652.1"/>
    <property type="molecule type" value="Genomic_DNA"/>
</dbReference>
<accession>A0A150NY68</accession>
<protein>
    <submittedName>
        <fullName evidence="1">Uncharacterized protein</fullName>
    </submittedName>
</protein>
<evidence type="ECO:0000313" key="1">
    <source>
        <dbReference type="EMBL" id="KYF46652.1"/>
    </source>
</evidence>
<organism evidence="1 2">
    <name type="scientific">Sorangium cellulosum</name>
    <name type="common">Polyangium cellulosum</name>
    <dbReference type="NCBI Taxonomy" id="56"/>
    <lineage>
        <taxon>Bacteria</taxon>
        <taxon>Pseudomonadati</taxon>
        <taxon>Myxococcota</taxon>
        <taxon>Polyangia</taxon>
        <taxon>Polyangiales</taxon>
        <taxon>Polyangiaceae</taxon>
        <taxon>Sorangium</taxon>
    </lineage>
</organism>
<evidence type="ECO:0000313" key="2">
    <source>
        <dbReference type="Proteomes" id="UP000075420"/>
    </source>
</evidence>
<name>A0A150NY68_SORCE</name>
<proteinExistence type="predicted"/>
<gene>
    <name evidence="1" type="ORF">BE08_09050</name>
</gene>
<dbReference type="PROSITE" id="PS51257">
    <property type="entry name" value="PROKAR_LIPOPROTEIN"/>
    <property type="match status" value="1"/>
</dbReference>
<dbReference type="Proteomes" id="UP000075420">
    <property type="component" value="Unassembled WGS sequence"/>
</dbReference>
<comment type="caution">
    <text evidence="1">The sequence shown here is derived from an EMBL/GenBank/DDBJ whole genome shotgun (WGS) entry which is preliminary data.</text>
</comment>